<sequence length="130" mass="15061">MDGRRYLGVGFSYRSVSPISSGTYQSAKLPVRGPPAIGRYRQNRPSVVDFGHWRSIEGEIDRRWSIEGEKGKKKRKRRKKKKRRRRIPCAVLARTPLPPVSRRHSQVARGRFFSHAGRKIEAMSPLFNLF</sequence>
<name>A0A426XZK5_ENSVE</name>
<gene>
    <name evidence="2" type="ORF">B296_00055472</name>
</gene>
<dbReference type="EMBL" id="AMZH03016166">
    <property type="protein sequence ID" value="RRT44906.1"/>
    <property type="molecule type" value="Genomic_DNA"/>
</dbReference>
<proteinExistence type="predicted"/>
<evidence type="ECO:0000256" key="1">
    <source>
        <dbReference type="SAM" id="MobiDB-lite"/>
    </source>
</evidence>
<organism evidence="2 3">
    <name type="scientific">Ensete ventricosum</name>
    <name type="common">Abyssinian banana</name>
    <name type="synonym">Musa ensete</name>
    <dbReference type="NCBI Taxonomy" id="4639"/>
    <lineage>
        <taxon>Eukaryota</taxon>
        <taxon>Viridiplantae</taxon>
        <taxon>Streptophyta</taxon>
        <taxon>Embryophyta</taxon>
        <taxon>Tracheophyta</taxon>
        <taxon>Spermatophyta</taxon>
        <taxon>Magnoliopsida</taxon>
        <taxon>Liliopsida</taxon>
        <taxon>Zingiberales</taxon>
        <taxon>Musaceae</taxon>
        <taxon>Ensete</taxon>
    </lineage>
</organism>
<comment type="caution">
    <text evidence="2">The sequence shown here is derived from an EMBL/GenBank/DDBJ whole genome shotgun (WGS) entry which is preliminary data.</text>
</comment>
<feature type="region of interest" description="Disordered" evidence="1">
    <location>
        <begin position="68"/>
        <end position="87"/>
    </location>
</feature>
<protein>
    <submittedName>
        <fullName evidence="2">Uncharacterized protein</fullName>
    </submittedName>
</protein>
<evidence type="ECO:0000313" key="3">
    <source>
        <dbReference type="Proteomes" id="UP000287651"/>
    </source>
</evidence>
<reference evidence="2 3" key="1">
    <citation type="journal article" date="2014" name="Agronomy (Basel)">
        <title>A Draft Genome Sequence for Ensete ventricosum, the Drought-Tolerant Tree Against Hunger.</title>
        <authorList>
            <person name="Harrison J."/>
            <person name="Moore K.A."/>
            <person name="Paszkiewicz K."/>
            <person name="Jones T."/>
            <person name="Grant M."/>
            <person name="Ambacheew D."/>
            <person name="Muzemil S."/>
            <person name="Studholme D.J."/>
        </authorList>
    </citation>
    <scope>NUCLEOTIDE SEQUENCE [LARGE SCALE GENOMIC DNA]</scope>
</reference>
<feature type="compositionally biased region" description="Basic residues" evidence="1">
    <location>
        <begin position="71"/>
        <end position="87"/>
    </location>
</feature>
<dbReference type="Proteomes" id="UP000287651">
    <property type="component" value="Unassembled WGS sequence"/>
</dbReference>
<accession>A0A426XZK5</accession>
<dbReference type="AlphaFoldDB" id="A0A426XZK5"/>
<evidence type="ECO:0000313" key="2">
    <source>
        <dbReference type="EMBL" id="RRT44906.1"/>
    </source>
</evidence>